<feature type="transmembrane region" description="Helical" evidence="7">
    <location>
        <begin position="23"/>
        <end position="45"/>
    </location>
</feature>
<dbReference type="GO" id="GO:0019646">
    <property type="term" value="P:aerobic electron transport chain"/>
    <property type="evidence" value="ECO:0007669"/>
    <property type="project" value="InterPro"/>
</dbReference>
<dbReference type="EMBL" id="WKJJ01000005">
    <property type="protein sequence ID" value="MRV71884.1"/>
    <property type="molecule type" value="Genomic_DNA"/>
</dbReference>
<organism evidence="9 10">
    <name type="scientific">Pseudoduganella rivuli</name>
    <dbReference type="NCBI Taxonomy" id="2666085"/>
    <lineage>
        <taxon>Bacteria</taxon>
        <taxon>Pseudomonadati</taxon>
        <taxon>Pseudomonadota</taxon>
        <taxon>Betaproteobacteria</taxon>
        <taxon>Burkholderiales</taxon>
        <taxon>Oxalobacteraceae</taxon>
        <taxon>Telluria group</taxon>
        <taxon>Pseudoduganella</taxon>
    </lineage>
</organism>
<gene>
    <name evidence="9" type="ORF">GJ700_09130</name>
</gene>
<keyword evidence="5 7" id="KW-0472">Membrane</keyword>
<dbReference type="PANTHER" id="PTHR11403:SF10">
    <property type="entry name" value="CYTOCHROME C OXIDASE"/>
    <property type="match status" value="1"/>
</dbReference>
<dbReference type="InterPro" id="IPR035973">
    <property type="entry name" value="Cyt_c_oxidase_su3-like_sf"/>
</dbReference>
<dbReference type="PROSITE" id="PS50253">
    <property type="entry name" value="COX3"/>
    <property type="match status" value="1"/>
</dbReference>
<evidence type="ECO:0000256" key="3">
    <source>
        <dbReference type="ARBA" id="ARBA00022692"/>
    </source>
</evidence>
<name>A0A7X2IKZ1_9BURK</name>
<dbReference type="Gene3D" id="1.20.120.80">
    <property type="entry name" value="Cytochrome c oxidase, subunit III, four-helix bundle"/>
    <property type="match status" value="1"/>
</dbReference>
<sequence>MNTFVHPAGTAALPGATYTARRAGLWVFLGVITSLFMLFGAAYVMRMAMADWQPLRYVPWQLWLSTALLVSACVAWEVARRRAHQADGRRAGVAGCVLSVAFLGVQWWAWQAMIAMQYRVDGNPADSFFFMLTGLHGLHVIGGLLAAVLAGRALLRGGEAMGGLARYRLAGSIALCAQYWHYLLGLWLVLFALLFWVTPEFVQVVCEGVGLRPPQPR</sequence>
<keyword evidence="3 6" id="KW-0812">Transmembrane</keyword>
<evidence type="ECO:0000256" key="6">
    <source>
        <dbReference type="RuleBase" id="RU003376"/>
    </source>
</evidence>
<evidence type="ECO:0000256" key="1">
    <source>
        <dbReference type="ARBA" id="ARBA00004141"/>
    </source>
</evidence>
<keyword evidence="4 7" id="KW-1133">Transmembrane helix</keyword>
<dbReference type="RefSeq" id="WP_154372901.1">
    <property type="nucleotide sequence ID" value="NZ_WKJJ01000005.1"/>
</dbReference>
<accession>A0A7X2IKZ1</accession>
<evidence type="ECO:0000256" key="4">
    <source>
        <dbReference type="ARBA" id="ARBA00022989"/>
    </source>
</evidence>
<keyword evidence="10" id="KW-1185">Reference proteome</keyword>
<dbReference type="Proteomes" id="UP000446768">
    <property type="component" value="Unassembled WGS sequence"/>
</dbReference>
<evidence type="ECO:0000256" key="2">
    <source>
        <dbReference type="ARBA" id="ARBA00010581"/>
    </source>
</evidence>
<feature type="domain" description="Heme-copper oxidase subunit III family profile" evidence="8">
    <location>
        <begin position="1"/>
        <end position="199"/>
    </location>
</feature>
<feature type="transmembrane region" description="Helical" evidence="7">
    <location>
        <begin position="91"/>
        <end position="109"/>
    </location>
</feature>
<comment type="caution">
    <text evidence="9">The sequence shown here is derived from an EMBL/GenBank/DDBJ whole genome shotgun (WGS) entry which is preliminary data.</text>
</comment>
<protein>
    <submittedName>
        <fullName evidence="9">Bb3-type cytochrome oxidase subunit III</fullName>
    </submittedName>
</protein>
<dbReference type="PANTHER" id="PTHR11403">
    <property type="entry name" value="CYTOCHROME C OXIDASE SUBUNIT III"/>
    <property type="match status" value="1"/>
</dbReference>
<evidence type="ECO:0000256" key="5">
    <source>
        <dbReference type="ARBA" id="ARBA00023136"/>
    </source>
</evidence>
<dbReference type="AlphaFoldDB" id="A0A7X2IKZ1"/>
<comment type="similarity">
    <text evidence="2 6">Belongs to the cytochrome c oxidase subunit 3 family.</text>
</comment>
<dbReference type="InterPro" id="IPR013833">
    <property type="entry name" value="Cyt_c_oxidase_su3_a-hlx"/>
</dbReference>
<dbReference type="InterPro" id="IPR000298">
    <property type="entry name" value="Cyt_c_oxidase-like_su3"/>
</dbReference>
<dbReference type="GO" id="GO:0004129">
    <property type="term" value="F:cytochrome-c oxidase activity"/>
    <property type="evidence" value="ECO:0007669"/>
    <property type="project" value="InterPro"/>
</dbReference>
<feature type="transmembrane region" description="Helical" evidence="7">
    <location>
        <begin position="57"/>
        <end position="79"/>
    </location>
</feature>
<dbReference type="InterPro" id="IPR024791">
    <property type="entry name" value="Cyt_c/ubiquinol_Oxase_su3"/>
</dbReference>
<dbReference type="GO" id="GO:0005886">
    <property type="term" value="C:plasma membrane"/>
    <property type="evidence" value="ECO:0007669"/>
    <property type="project" value="UniProtKB-SubCell"/>
</dbReference>
<proteinExistence type="inferred from homology"/>
<evidence type="ECO:0000313" key="9">
    <source>
        <dbReference type="EMBL" id="MRV71884.1"/>
    </source>
</evidence>
<evidence type="ECO:0000259" key="8">
    <source>
        <dbReference type="PROSITE" id="PS50253"/>
    </source>
</evidence>
<feature type="transmembrane region" description="Helical" evidence="7">
    <location>
        <begin position="129"/>
        <end position="155"/>
    </location>
</feature>
<dbReference type="Pfam" id="PF00510">
    <property type="entry name" value="COX3"/>
    <property type="match status" value="1"/>
</dbReference>
<reference evidence="9 10" key="1">
    <citation type="submission" date="2019-11" db="EMBL/GenBank/DDBJ databases">
        <title>Novel species isolated from a subtropical stream in China.</title>
        <authorList>
            <person name="Lu H."/>
        </authorList>
    </citation>
    <scope>NUCLEOTIDE SEQUENCE [LARGE SCALE GENOMIC DNA]</scope>
    <source>
        <strain evidence="9 10">FT92W</strain>
    </source>
</reference>
<dbReference type="SUPFAM" id="SSF81452">
    <property type="entry name" value="Cytochrome c oxidase subunit III-like"/>
    <property type="match status" value="1"/>
</dbReference>
<feature type="transmembrane region" description="Helical" evidence="7">
    <location>
        <begin position="167"/>
        <end position="197"/>
    </location>
</feature>
<evidence type="ECO:0000256" key="7">
    <source>
        <dbReference type="SAM" id="Phobius"/>
    </source>
</evidence>
<comment type="subcellular location">
    <subcellularLocation>
        <location evidence="6">Cell membrane</location>
        <topology evidence="6">Multi-pass membrane protein</topology>
    </subcellularLocation>
    <subcellularLocation>
        <location evidence="1">Membrane</location>
        <topology evidence="1">Multi-pass membrane protein</topology>
    </subcellularLocation>
</comment>
<evidence type="ECO:0000313" key="10">
    <source>
        <dbReference type="Proteomes" id="UP000446768"/>
    </source>
</evidence>